<dbReference type="OrthoDB" id="5089074at2759"/>
<organism evidence="3 4">
    <name type="scientific">Fusarium tricinctum</name>
    <dbReference type="NCBI Taxonomy" id="61284"/>
    <lineage>
        <taxon>Eukaryota</taxon>
        <taxon>Fungi</taxon>
        <taxon>Dikarya</taxon>
        <taxon>Ascomycota</taxon>
        <taxon>Pezizomycotina</taxon>
        <taxon>Sordariomycetes</taxon>
        <taxon>Hypocreomycetidae</taxon>
        <taxon>Hypocreales</taxon>
        <taxon>Nectriaceae</taxon>
        <taxon>Fusarium</taxon>
        <taxon>Fusarium tricinctum species complex</taxon>
    </lineage>
</organism>
<dbReference type="AlphaFoldDB" id="A0A8K0S4N9"/>
<feature type="compositionally biased region" description="Low complexity" evidence="1">
    <location>
        <begin position="227"/>
        <end position="238"/>
    </location>
</feature>
<sequence length="317" mass="33468">MAPTPPLLSAVNMTLPRQLAIMNTTNFEITDPWSVHEDRQAGIFAWSIMGFILVLFLGMIIRDMLLKSRTGELRDEAKGCKELLFLLLMMPFMIFTKRNNKALYTWIANIFRSQENKRGGKMAGTEGVIMEEHENAAVIERLGGGATRSATSPEKGDEKGLDSKGKTAKNGSLPKVPGFDTEKAISKGHGLPPIPGLPAVFEVPKILPATVEGSQSKGGITKPEPGPSSSGSPSLSLSINIGLLEAERQRSSNFASDTGSSTQVGGSSTPASRHQSHGSSSASPAPADDTDPASQSTSHADADTGGALDAEGDAEHD</sequence>
<dbReference type="EMBL" id="JAGPXF010000003">
    <property type="protein sequence ID" value="KAH7251591.1"/>
    <property type="molecule type" value="Genomic_DNA"/>
</dbReference>
<feature type="region of interest" description="Disordered" evidence="1">
    <location>
        <begin position="212"/>
        <end position="317"/>
    </location>
</feature>
<evidence type="ECO:0000256" key="1">
    <source>
        <dbReference type="SAM" id="MobiDB-lite"/>
    </source>
</evidence>
<evidence type="ECO:0000313" key="4">
    <source>
        <dbReference type="Proteomes" id="UP000813427"/>
    </source>
</evidence>
<feature type="transmembrane region" description="Helical" evidence="2">
    <location>
        <begin position="43"/>
        <end position="61"/>
    </location>
</feature>
<accession>A0A8K0S4N9</accession>
<keyword evidence="2" id="KW-0812">Transmembrane</keyword>
<protein>
    <submittedName>
        <fullName evidence="3">Uncharacterized protein</fullName>
    </submittedName>
</protein>
<comment type="caution">
    <text evidence="3">The sequence shown here is derived from an EMBL/GenBank/DDBJ whole genome shotgun (WGS) entry which is preliminary data.</text>
</comment>
<keyword evidence="2" id="KW-1133">Transmembrane helix</keyword>
<feature type="region of interest" description="Disordered" evidence="1">
    <location>
        <begin position="143"/>
        <end position="190"/>
    </location>
</feature>
<reference evidence="3" key="1">
    <citation type="journal article" date="2021" name="Nat. Commun.">
        <title>Genetic determinants of endophytism in the Arabidopsis root mycobiome.</title>
        <authorList>
            <person name="Mesny F."/>
            <person name="Miyauchi S."/>
            <person name="Thiergart T."/>
            <person name="Pickel B."/>
            <person name="Atanasova L."/>
            <person name="Karlsson M."/>
            <person name="Huettel B."/>
            <person name="Barry K.W."/>
            <person name="Haridas S."/>
            <person name="Chen C."/>
            <person name="Bauer D."/>
            <person name="Andreopoulos W."/>
            <person name="Pangilinan J."/>
            <person name="LaButti K."/>
            <person name="Riley R."/>
            <person name="Lipzen A."/>
            <person name="Clum A."/>
            <person name="Drula E."/>
            <person name="Henrissat B."/>
            <person name="Kohler A."/>
            <person name="Grigoriev I.V."/>
            <person name="Martin F.M."/>
            <person name="Hacquard S."/>
        </authorList>
    </citation>
    <scope>NUCLEOTIDE SEQUENCE</scope>
    <source>
        <strain evidence="3">MPI-SDFR-AT-0068</strain>
    </source>
</reference>
<name>A0A8K0S4N9_9HYPO</name>
<feature type="compositionally biased region" description="Low complexity" evidence="1">
    <location>
        <begin position="256"/>
        <end position="296"/>
    </location>
</feature>
<evidence type="ECO:0000256" key="2">
    <source>
        <dbReference type="SAM" id="Phobius"/>
    </source>
</evidence>
<gene>
    <name evidence="3" type="ORF">BKA59DRAFT_128850</name>
</gene>
<dbReference type="Proteomes" id="UP000813427">
    <property type="component" value="Unassembled WGS sequence"/>
</dbReference>
<keyword evidence="4" id="KW-1185">Reference proteome</keyword>
<feature type="compositionally biased region" description="Basic and acidic residues" evidence="1">
    <location>
        <begin position="154"/>
        <end position="165"/>
    </location>
</feature>
<proteinExistence type="predicted"/>
<keyword evidence="2" id="KW-0472">Membrane</keyword>
<evidence type="ECO:0000313" key="3">
    <source>
        <dbReference type="EMBL" id="KAH7251591.1"/>
    </source>
</evidence>